<dbReference type="GeneID" id="26038854"/>
<dbReference type="AlphaFoldDB" id="A0A0K2SS72"/>
<dbReference type="Gene3D" id="3.30.1370.30">
    <property type="match status" value="1"/>
</dbReference>
<dbReference type="SUPFAM" id="SSF56047">
    <property type="entry name" value="Ribosomal protein S8"/>
    <property type="match status" value="1"/>
</dbReference>
<reference evidence="5" key="1">
    <citation type="journal article" date="2016" name="Gene">
        <title>Comparative mitochondrial genome analysis of Pythium insidiosum and related oomycete species provides new insights into genetic variation and phylogenetic relationships.</title>
        <authorList>
            <person name="Tangphatsornruang S."/>
            <person name="Ruang-areerate P."/>
            <person name="Sangsrakru D."/>
            <person name="Rujirawat T."/>
            <person name="Lohnoo T."/>
            <person name="Kittichotirat W."/>
            <person name="Patumcharoenpol P."/>
            <person name="Grenville-Briggs L.J."/>
            <person name="Krajaejun T."/>
        </authorList>
    </citation>
    <scope>NUCLEOTIDE SEQUENCE</scope>
    <source>
        <strain evidence="5">Pi-S</strain>
    </source>
</reference>
<keyword evidence="3 4" id="KW-0687">Ribonucleoprotein</keyword>
<dbReference type="GO" id="GO:1990904">
    <property type="term" value="C:ribonucleoprotein complex"/>
    <property type="evidence" value="ECO:0007669"/>
    <property type="project" value="UniProtKB-KW"/>
</dbReference>
<evidence type="ECO:0000256" key="1">
    <source>
        <dbReference type="ARBA" id="ARBA00006471"/>
    </source>
</evidence>
<dbReference type="InterPro" id="IPR047863">
    <property type="entry name" value="Ribosomal_uS8_CS"/>
</dbReference>
<sequence length="126" mass="14531">MIITDTLSNLFSKIKNGFLSKKTKIIQQNSKQSINVLNILLNEGFIKSYKINSKNQIEVYLKYKNNKSVIHEIKRLSKPGKRLYIKNKDLYIKKHGFYILSTPLGLLTDLEAKKLNVGGELICKIF</sequence>
<organism evidence="5">
    <name type="scientific">Pythium insidiosum</name>
    <name type="common">Pythiosis disease agent</name>
    <dbReference type="NCBI Taxonomy" id="114742"/>
    <lineage>
        <taxon>Eukaryota</taxon>
        <taxon>Sar</taxon>
        <taxon>Stramenopiles</taxon>
        <taxon>Oomycota</taxon>
        <taxon>Peronosporomycetes</taxon>
        <taxon>Pythiales</taxon>
        <taxon>Pythiaceae</taxon>
        <taxon>Pythium</taxon>
    </lineage>
</organism>
<dbReference type="GO" id="GO:0005737">
    <property type="term" value="C:cytoplasm"/>
    <property type="evidence" value="ECO:0007669"/>
    <property type="project" value="UniProtKB-ARBA"/>
</dbReference>
<dbReference type="PROSITE" id="PS00053">
    <property type="entry name" value="RIBOSOMAL_S8"/>
    <property type="match status" value="1"/>
</dbReference>
<geneLocation type="mitochondrion" evidence="5"/>
<dbReference type="InterPro" id="IPR000630">
    <property type="entry name" value="Ribosomal_uS8"/>
</dbReference>
<dbReference type="GO" id="GO:0005840">
    <property type="term" value="C:ribosome"/>
    <property type="evidence" value="ECO:0007669"/>
    <property type="project" value="UniProtKB-KW"/>
</dbReference>
<dbReference type="HAMAP" id="MF_01302_B">
    <property type="entry name" value="Ribosomal_uS8_B"/>
    <property type="match status" value="1"/>
</dbReference>
<dbReference type="GO" id="GO:0003735">
    <property type="term" value="F:structural constituent of ribosome"/>
    <property type="evidence" value="ECO:0007669"/>
    <property type="project" value="InterPro"/>
</dbReference>
<dbReference type="FunFam" id="3.30.1490.10:FF:000001">
    <property type="entry name" value="30S ribosomal protein S8"/>
    <property type="match status" value="1"/>
</dbReference>
<gene>
    <name evidence="5" type="primary">rps8</name>
</gene>
<dbReference type="RefSeq" id="YP_009167068.1">
    <property type="nucleotide sequence ID" value="NC_027966.1"/>
</dbReference>
<dbReference type="Pfam" id="PF00410">
    <property type="entry name" value="Ribosomal_S8"/>
    <property type="match status" value="1"/>
</dbReference>
<dbReference type="NCBIfam" id="NF001109">
    <property type="entry name" value="PRK00136.1"/>
    <property type="match status" value="1"/>
</dbReference>
<name>A0A0K2SS72_PYTIN</name>
<dbReference type="GeneID" id="26038847"/>
<protein>
    <submittedName>
        <fullName evidence="5">Ribosomal protein S8</fullName>
    </submittedName>
</protein>
<keyword evidence="5" id="KW-0496">Mitochondrion</keyword>
<keyword evidence="2 4" id="KW-0689">Ribosomal protein</keyword>
<dbReference type="EMBL" id="AP014838">
    <property type="protein sequence ID" value="BAS30629.1"/>
    <property type="molecule type" value="Genomic_DNA"/>
</dbReference>
<comment type="similarity">
    <text evidence="1 4">Belongs to the universal ribosomal protein uS8 family.</text>
</comment>
<proteinExistence type="inferred from homology"/>
<evidence type="ECO:0000256" key="3">
    <source>
        <dbReference type="ARBA" id="ARBA00023274"/>
    </source>
</evidence>
<evidence type="ECO:0000256" key="2">
    <source>
        <dbReference type="ARBA" id="ARBA00022980"/>
    </source>
</evidence>
<dbReference type="GO" id="GO:0006412">
    <property type="term" value="P:translation"/>
    <property type="evidence" value="ECO:0007669"/>
    <property type="project" value="InterPro"/>
</dbReference>
<dbReference type="InterPro" id="IPR035987">
    <property type="entry name" value="Ribosomal_uS8_sf"/>
</dbReference>
<dbReference type="Gene3D" id="3.30.1490.10">
    <property type="match status" value="1"/>
</dbReference>
<dbReference type="RefSeq" id="YP_009167026.1">
    <property type="nucleotide sequence ID" value="NC_027966.1"/>
</dbReference>
<dbReference type="PANTHER" id="PTHR11758">
    <property type="entry name" value="40S RIBOSOMAL PROTEIN S15A"/>
    <property type="match status" value="1"/>
</dbReference>
<evidence type="ECO:0000256" key="4">
    <source>
        <dbReference type="RuleBase" id="RU003660"/>
    </source>
</evidence>
<evidence type="ECO:0000313" key="5">
    <source>
        <dbReference type="EMBL" id="BAS30587.1"/>
    </source>
</evidence>
<dbReference type="EMBL" id="AP014838">
    <property type="protein sequence ID" value="BAS30587.1"/>
    <property type="molecule type" value="Genomic_DNA"/>
</dbReference>
<accession>A0A0K2SS72</accession>